<evidence type="ECO:0000313" key="1">
    <source>
        <dbReference type="EMBL" id="GFT16962.1"/>
    </source>
</evidence>
<dbReference type="Proteomes" id="UP000887013">
    <property type="component" value="Unassembled WGS sequence"/>
</dbReference>
<dbReference type="EMBL" id="BMAW01104922">
    <property type="protein sequence ID" value="GFT16962.1"/>
    <property type="molecule type" value="Genomic_DNA"/>
</dbReference>
<dbReference type="OrthoDB" id="6781202at2759"/>
<gene>
    <name evidence="1" type="ORF">NPIL_333061</name>
</gene>
<comment type="caution">
    <text evidence="1">The sequence shown here is derived from an EMBL/GenBank/DDBJ whole genome shotgun (WGS) entry which is preliminary data.</text>
</comment>
<protein>
    <submittedName>
        <fullName evidence="1">Uncharacterized protein</fullName>
    </submittedName>
</protein>
<organism evidence="1 2">
    <name type="scientific">Nephila pilipes</name>
    <name type="common">Giant wood spider</name>
    <name type="synonym">Nephila maculata</name>
    <dbReference type="NCBI Taxonomy" id="299642"/>
    <lineage>
        <taxon>Eukaryota</taxon>
        <taxon>Metazoa</taxon>
        <taxon>Ecdysozoa</taxon>
        <taxon>Arthropoda</taxon>
        <taxon>Chelicerata</taxon>
        <taxon>Arachnida</taxon>
        <taxon>Araneae</taxon>
        <taxon>Araneomorphae</taxon>
        <taxon>Entelegynae</taxon>
        <taxon>Araneoidea</taxon>
        <taxon>Nephilidae</taxon>
        <taxon>Nephila</taxon>
    </lineage>
</organism>
<proteinExistence type="predicted"/>
<sequence length="119" mass="13380">MGTRKFFTLAELEDVVNEPNFFESDNDGATVDIDLFPDKVDIISDTEDLDENILEDSCPRDVASELEIHLSVLNIAFTNTDPNDNNVTRKCTKTKIYKKIIIGRVLKQIQTGKKKGTTS</sequence>
<name>A0A8X6NIX4_NEPPI</name>
<keyword evidence="2" id="KW-1185">Reference proteome</keyword>
<dbReference type="AlphaFoldDB" id="A0A8X6NIX4"/>
<reference evidence="1" key="1">
    <citation type="submission" date="2020-08" db="EMBL/GenBank/DDBJ databases">
        <title>Multicomponent nature underlies the extraordinary mechanical properties of spider dragline silk.</title>
        <authorList>
            <person name="Kono N."/>
            <person name="Nakamura H."/>
            <person name="Mori M."/>
            <person name="Yoshida Y."/>
            <person name="Ohtoshi R."/>
            <person name="Malay A.D."/>
            <person name="Moran D.A.P."/>
            <person name="Tomita M."/>
            <person name="Numata K."/>
            <person name="Arakawa K."/>
        </authorList>
    </citation>
    <scope>NUCLEOTIDE SEQUENCE</scope>
</reference>
<accession>A0A8X6NIX4</accession>
<evidence type="ECO:0000313" key="2">
    <source>
        <dbReference type="Proteomes" id="UP000887013"/>
    </source>
</evidence>